<dbReference type="Proteomes" id="UP000261360">
    <property type="component" value="Unplaced"/>
</dbReference>
<accession>A0A3B4Z6H5</accession>
<dbReference type="AlphaFoldDB" id="A0A3B4Z6H5"/>
<keyword evidence="2" id="KW-0812">Transmembrane</keyword>
<dbReference type="Gene3D" id="1.10.720.40">
    <property type="match status" value="1"/>
</dbReference>
<dbReference type="FunFam" id="1.10.720.40:FF:000001">
    <property type="entry name" value="LEM domain containing 2, isoform CRA_a"/>
    <property type="match status" value="1"/>
</dbReference>
<protein>
    <submittedName>
        <fullName evidence="4">LEM domain containing 1</fullName>
    </submittedName>
</protein>
<evidence type="ECO:0000313" key="4">
    <source>
        <dbReference type="Ensembl" id="ENSSLDP00000030679.1"/>
    </source>
</evidence>
<feature type="compositionally biased region" description="Basic and acidic residues" evidence="1">
    <location>
        <begin position="19"/>
        <end position="29"/>
    </location>
</feature>
<dbReference type="CDD" id="cd12940">
    <property type="entry name" value="LEM_LAP2_LEMD1"/>
    <property type="match status" value="1"/>
</dbReference>
<dbReference type="PROSITE" id="PS50954">
    <property type="entry name" value="LEM"/>
    <property type="match status" value="1"/>
</dbReference>
<dbReference type="PANTHER" id="PTHR12019:SF22">
    <property type="entry name" value="LAMINA-ASSOCIATED POLYPEPTIDE 2, ISOFORMS BETA_GAMMA"/>
    <property type="match status" value="1"/>
</dbReference>
<evidence type="ECO:0000259" key="3">
    <source>
        <dbReference type="PROSITE" id="PS50954"/>
    </source>
</evidence>
<feature type="region of interest" description="Disordered" evidence="1">
    <location>
        <begin position="1"/>
        <end position="42"/>
    </location>
</feature>
<feature type="compositionally biased region" description="Low complexity" evidence="1">
    <location>
        <begin position="117"/>
        <end position="136"/>
    </location>
</feature>
<dbReference type="Ensembl" id="ENSSLDT00000031562.1">
    <property type="protein sequence ID" value="ENSSLDP00000030679.1"/>
    <property type="gene ID" value="ENSSLDG00000023605.1"/>
</dbReference>
<feature type="region of interest" description="Disordered" evidence="1">
    <location>
        <begin position="90"/>
        <end position="144"/>
    </location>
</feature>
<evidence type="ECO:0000313" key="5">
    <source>
        <dbReference type="Proteomes" id="UP000261360"/>
    </source>
</evidence>
<feature type="compositionally biased region" description="Acidic residues" evidence="1">
    <location>
        <begin position="92"/>
        <end position="107"/>
    </location>
</feature>
<organism evidence="4 5">
    <name type="scientific">Seriola lalandi dorsalis</name>
    <dbReference type="NCBI Taxonomy" id="1841481"/>
    <lineage>
        <taxon>Eukaryota</taxon>
        <taxon>Metazoa</taxon>
        <taxon>Chordata</taxon>
        <taxon>Craniata</taxon>
        <taxon>Vertebrata</taxon>
        <taxon>Euteleostomi</taxon>
        <taxon>Actinopterygii</taxon>
        <taxon>Neopterygii</taxon>
        <taxon>Teleostei</taxon>
        <taxon>Neoteleostei</taxon>
        <taxon>Acanthomorphata</taxon>
        <taxon>Carangaria</taxon>
        <taxon>Carangiformes</taxon>
        <taxon>Carangidae</taxon>
        <taxon>Seriola</taxon>
    </lineage>
</organism>
<dbReference type="Pfam" id="PF03020">
    <property type="entry name" value="LEM"/>
    <property type="match status" value="1"/>
</dbReference>
<evidence type="ECO:0000256" key="1">
    <source>
        <dbReference type="SAM" id="MobiDB-lite"/>
    </source>
</evidence>
<sequence>MHQRRCNSISEQSPGQTWRSKDEREKPEDAEMPDPSGLTDDDLKAALLVHGVKAGPIVASTRALYERKLSKLLQSDGHYQLNGAEKGILYSDSEEEEENGEEEDAESGAEKEKQTVEQSDQGQQESSQMESQRSLSTRTNTERELKWSNVQEHWSRSNRLDVPVVDKCTMTNQSVYYTPGASPHEWGMKLPQEPVKDTFKDIFSNAETTPTGIYATRRRPIKGAAGRPVQYAYPDTAVSPTTLERREVERRLVPILIQVLVFLIVVCVLYLIYVCLWDTSFSPFVALLDSLNQMSDSEEGLLLQTEVQDTPAPSGQE</sequence>
<dbReference type="PANTHER" id="PTHR12019">
    <property type="entry name" value="LAMINA-ASSOCIATED POLYPEPTIDE THYMOPOIETIN"/>
    <property type="match status" value="1"/>
</dbReference>
<keyword evidence="2" id="KW-0472">Membrane</keyword>
<feature type="transmembrane region" description="Helical" evidence="2">
    <location>
        <begin position="252"/>
        <end position="273"/>
    </location>
</feature>
<proteinExistence type="predicted"/>
<dbReference type="SUPFAM" id="SSF63451">
    <property type="entry name" value="LEM domain"/>
    <property type="match status" value="1"/>
</dbReference>
<dbReference type="InterPro" id="IPR051656">
    <property type="entry name" value="LEM_domain"/>
</dbReference>
<dbReference type="InterPro" id="IPR011015">
    <property type="entry name" value="LEM/LEM-like_dom_sf"/>
</dbReference>
<feature type="domain" description="LEM" evidence="3">
    <location>
        <begin position="32"/>
        <end position="76"/>
    </location>
</feature>
<dbReference type="InterPro" id="IPR003887">
    <property type="entry name" value="LEM_dom"/>
</dbReference>
<keyword evidence="5" id="KW-1185">Reference proteome</keyword>
<dbReference type="SMART" id="SM00540">
    <property type="entry name" value="LEM"/>
    <property type="match status" value="1"/>
</dbReference>
<reference evidence="4" key="2">
    <citation type="submission" date="2025-09" db="UniProtKB">
        <authorList>
            <consortium name="Ensembl"/>
        </authorList>
    </citation>
    <scope>IDENTIFICATION</scope>
</reference>
<name>A0A3B4Z6H5_SERLL</name>
<feature type="compositionally biased region" description="Polar residues" evidence="1">
    <location>
        <begin position="1"/>
        <end position="18"/>
    </location>
</feature>
<reference evidence="4" key="1">
    <citation type="submission" date="2025-08" db="UniProtKB">
        <authorList>
            <consortium name="Ensembl"/>
        </authorList>
    </citation>
    <scope>IDENTIFICATION</scope>
</reference>
<keyword evidence="2" id="KW-1133">Transmembrane helix</keyword>
<dbReference type="GeneTree" id="ENSGT00940000154098"/>
<evidence type="ECO:0000256" key="2">
    <source>
        <dbReference type="SAM" id="Phobius"/>
    </source>
</evidence>